<keyword evidence="2" id="KW-1003">Cell membrane</keyword>
<keyword evidence="4" id="KW-0808">Transferase</keyword>
<comment type="subcellular location">
    <subcellularLocation>
        <location evidence="1">Cell membrane</location>
        <topology evidence="1">Multi-pass membrane protein</topology>
    </subcellularLocation>
</comment>
<dbReference type="Gene3D" id="6.10.340.10">
    <property type="match status" value="1"/>
</dbReference>
<evidence type="ECO:0000259" key="13">
    <source>
        <dbReference type="Pfam" id="PF06580"/>
    </source>
</evidence>
<evidence type="ECO:0000256" key="6">
    <source>
        <dbReference type="ARBA" id="ARBA00022741"/>
    </source>
</evidence>
<dbReference type="PANTHER" id="PTHR34220">
    <property type="entry name" value="SENSOR HISTIDINE KINASE YPDA"/>
    <property type="match status" value="1"/>
</dbReference>
<keyword evidence="11 12" id="KW-0472">Membrane</keyword>
<keyword evidence="15" id="KW-1185">Reference proteome</keyword>
<evidence type="ECO:0000256" key="2">
    <source>
        <dbReference type="ARBA" id="ARBA00022475"/>
    </source>
</evidence>
<reference evidence="15" key="1">
    <citation type="journal article" date="2024" name="J Bioinform Genom">
        <title>Complete genome sequence of the type strain bacterium Sphaerochaeta associata GLS2t (VKM B-2742)t.</title>
        <authorList>
            <person name="Troshina O.Y."/>
            <person name="Tepeeva A.N."/>
            <person name="Arzamasceva V.O."/>
            <person name="Whitman W.B."/>
            <person name="Varghese N."/>
            <person name="Shapiro N."/>
            <person name="Woyke T."/>
            <person name="Kripides N.C."/>
            <person name="Vasilenko O.V."/>
        </authorList>
    </citation>
    <scope>NUCLEOTIDE SEQUENCE [LARGE SCALE GENOMIC DNA]</scope>
    <source>
        <strain evidence="15">GLS2T</strain>
    </source>
</reference>
<evidence type="ECO:0000256" key="5">
    <source>
        <dbReference type="ARBA" id="ARBA00022692"/>
    </source>
</evidence>
<dbReference type="Proteomes" id="UP000829708">
    <property type="component" value="Chromosome"/>
</dbReference>
<evidence type="ECO:0000256" key="8">
    <source>
        <dbReference type="ARBA" id="ARBA00022840"/>
    </source>
</evidence>
<evidence type="ECO:0000313" key="15">
    <source>
        <dbReference type="Proteomes" id="UP000829708"/>
    </source>
</evidence>
<evidence type="ECO:0000256" key="7">
    <source>
        <dbReference type="ARBA" id="ARBA00022777"/>
    </source>
</evidence>
<proteinExistence type="predicted"/>
<name>A0ABY4D8E8_9SPIR</name>
<feature type="transmembrane region" description="Helical" evidence="12">
    <location>
        <begin position="277"/>
        <end position="296"/>
    </location>
</feature>
<sequence length="584" mass="66954">MITIIISNSYMQDRKNQSIRYFQQRIHTSIELMDTVIYRLDTLSTQLLASNTLQEMFSYAKKSEYAGKNYFEHNLEQKKIAQDILWAFNSPKTQAQNVSIFSESTYLGLRYSPTVSKILEVSSQPFFAVPEEQPYAVIPPHKDYWSDFQDSIVFSLVRPFIATNLGFVQIGTIEVMESYEVIEDIFSIGESDAGLSFLVIDEQNRIIHTTMEQDQDDLQSLKTMMNEQKAGDIITISLHDDTYIMAFGELASIGWRILLLQPKSIYDAPLRTLTKQLILLIACITIAIFLVMIFIVQKVTKPLEQLSYDIDRFSLYEKPVVHPCNLKEIKDIQQTFLRLVERLQESTDQLLLANETELNLRIMSLQSQVNPHFLFNSLTAISAASYEEGSVKVPVMCKQLSELFRYSSSGSDSETSLKDEVDNVRTYMDFMTWRYETLFSYTIHVIGDLQSIRIPRLILQPMVENSFTHGFKHAYPPYHLDLTCEVSPGGWHLEISDSGAGFSNASIIELSSLFNSIDRILSKRNSYEELKAHDKALVNLYIRLRLLYKDAFTFHISNGDASRGARIVIDVRDTAERRASVCSE</sequence>
<dbReference type="Pfam" id="PF06580">
    <property type="entry name" value="His_kinase"/>
    <property type="match status" value="1"/>
</dbReference>
<keyword evidence="5 12" id="KW-0812">Transmembrane</keyword>
<organism evidence="14 15">
    <name type="scientific">Sphaerochaeta associata</name>
    <dbReference type="NCBI Taxonomy" id="1129264"/>
    <lineage>
        <taxon>Bacteria</taxon>
        <taxon>Pseudomonadati</taxon>
        <taxon>Spirochaetota</taxon>
        <taxon>Spirochaetia</taxon>
        <taxon>Spirochaetales</taxon>
        <taxon>Sphaerochaetaceae</taxon>
        <taxon>Sphaerochaeta</taxon>
    </lineage>
</organism>
<dbReference type="SUPFAM" id="SSF55874">
    <property type="entry name" value="ATPase domain of HSP90 chaperone/DNA topoisomerase II/histidine kinase"/>
    <property type="match status" value="1"/>
</dbReference>
<dbReference type="InterPro" id="IPR036890">
    <property type="entry name" value="HATPase_C_sf"/>
</dbReference>
<keyword evidence="3" id="KW-0597">Phosphoprotein</keyword>
<dbReference type="GO" id="GO:0016301">
    <property type="term" value="F:kinase activity"/>
    <property type="evidence" value="ECO:0007669"/>
    <property type="project" value="UniProtKB-KW"/>
</dbReference>
<keyword evidence="9 12" id="KW-1133">Transmembrane helix</keyword>
<evidence type="ECO:0000256" key="11">
    <source>
        <dbReference type="ARBA" id="ARBA00023136"/>
    </source>
</evidence>
<evidence type="ECO:0000256" key="10">
    <source>
        <dbReference type="ARBA" id="ARBA00023012"/>
    </source>
</evidence>
<dbReference type="PANTHER" id="PTHR34220:SF11">
    <property type="entry name" value="SENSOR PROTEIN KINASE HPTS"/>
    <property type="match status" value="1"/>
</dbReference>
<evidence type="ECO:0000313" key="14">
    <source>
        <dbReference type="EMBL" id="UOM50567.1"/>
    </source>
</evidence>
<dbReference type="EMBL" id="CP094929">
    <property type="protein sequence ID" value="UOM50567.1"/>
    <property type="molecule type" value="Genomic_DNA"/>
</dbReference>
<evidence type="ECO:0000256" key="4">
    <source>
        <dbReference type="ARBA" id="ARBA00022679"/>
    </source>
</evidence>
<evidence type="ECO:0000256" key="3">
    <source>
        <dbReference type="ARBA" id="ARBA00022553"/>
    </source>
</evidence>
<evidence type="ECO:0000256" key="9">
    <source>
        <dbReference type="ARBA" id="ARBA00022989"/>
    </source>
</evidence>
<dbReference type="RefSeq" id="WP_244771955.1">
    <property type="nucleotide sequence ID" value="NZ_CP094929.1"/>
</dbReference>
<dbReference type="InterPro" id="IPR010559">
    <property type="entry name" value="Sig_transdc_His_kin_internal"/>
</dbReference>
<keyword evidence="8" id="KW-0067">ATP-binding</keyword>
<accession>A0ABY4D8E8</accession>
<evidence type="ECO:0000256" key="12">
    <source>
        <dbReference type="SAM" id="Phobius"/>
    </source>
</evidence>
<gene>
    <name evidence="14" type="ORF">MUG09_13470</name>
</gene>
<keyword evidence="7 14" id="KW-0418">Kinase</keyword>
<evidence type="ECO:0000256" key="1">
    <source>
        <dbReference type="ARBA" id="ARBA00004651"/>
    </source>
</evidence>
<protein>
    <submittedName>
        <fullName evidence="14">Histidine kinase</fullName>
    </submittedName>
</protein>
<keyword evidence="6" id="KW-0547">Nucleotide-binding</keyword>
<keyword evidence="10" id="KW-0902">Two-component regulatory system</keyword>
<dbReference type="InterPro" id="IPR050640">
    <property type="entry name" value="Bact_2-comp_sensor_kinase"/>
</dbReference>
<dbReference type="Gene3D" id="3.30.565.10">
    <property type="entry name" value="Histidine kinase-like ATPase, C-terminal domain"/>
    <property type="match status" value="1"/>
</dbReference>
<feature type="domain" description="Signal transduction histidine kinase internal region" evidence="13">
    <location>
        <begin position="361"/>
        <end position="436"/>
    </location>
</feature>